<evidence type="ECO:0000313" key="3">
    <source>
        <dbReference type="Proteomes" id="UP000591131"/>
    </source>
</evidence>
<keyword evidence="3" id="KW-1185">Reference proteome</keyword>
<organism evidence="2 3">
    <name type="scientific">Perkinsus chesapeaki</name>
    <name type="common">Clam parasite</name>
    <name type="synonym">Perkinsus andrewsi</name>
    <dbReference type="NCBI Taxonomy" id="330153"/>
    <lineage>
        <taxon>Eukaryota</taxon>
        <taxon>Sar</taxon>
        <taxon>Alveolata</taxon>
        <taxon>Perkinsozoa</taxon>
        <taxon>Perkinsea</taxon>
        <taxon>Perkinsida</taxon>
        <taxon>Perkinsidae</taxon>
        <taxon>Perkinsus</taxon>
    </lineage>
</organism>
<accession>A0A7J6L5X0</accession>
<gene>
    <name evidence="2" type="ORF">FOL47_009868</name>
</gene>
<feature type="signal peptide" evidence="1">
    <location>
        <begin position="1"/>
        <end position="21"/>
    </location>
</feature>
<dbReference type="Proteomes" id="UP000591131">
    <property type="component" value="Unassembled WGS sequence"/>
</dbReference>
<name>A0A7J6L5X0_PERCH</name>
<evidence type="ECO:0000256" key="1">
    <source>
        <dbReference type="SAM" id="SignalP"/>
    </source>
</evidence>
<comment type="caution">
    <text evidence="2">The sequence shown here is derived from an EMBL/GenBank/DDBJ whole genome shotgun (WGS) entry which is preliminary data.</text>
</comment>
<dbReference type="AlphaFoldDB" id="A0A7J6L5X0"/>
<protein>
    <submittedName>
        <fullName evidence="2">Uncharacterized protein</fullName>
    </submittedName>
</protein>
<sequence length="371" mass="41418">MLSTISLLVLLAASFQHYVESALYTAPVTLIDIEPPNPIVFNSSKGILKHVKTLKIEKGGWAARQVSMIFSEDGFQMVGGISHMHYYWMANPFSVGGSSTPISINWLPDPEDIYGRSLFTALGYIERLIISGEYQGGLQGEFYALYENSDIIKYSHGLQGGVGVHIGVHAINLSDRCKYLRTILKLRATPDSGDGGLLLIFCQHSLPEDEIIEVFAYNESDFNVRMSDVAQLRSGDVMILSERDRVGKKPGMEISYINIESIREAIPHNGLVTPTVIFKLDDGNRYLGDTVERLAVHEDWNTIFVYVLGKNYKERIEEDAYYSKFHWAPNTSDPSYKPPSVAIRPGFRTTHASTVLSLVIIFGLLHPLLLG</sequence>
<keyword evidence="1" id="KW-0732">Signal</keyword>
<proteinExistence type="predicted"/>
<feature type="chain" id="PRO_5029613473" evidence="1">
    <location>
        <begin position="22"/>
        <end position="371"/>
    </location>
</feature>
<reference evidence="2 3" key="1">
    <citation type="submission" date="2020-04" db="EMBL/GenBank/DDBJ databases">
        <title>Perkinsus chesapeaki whole genome sequence.</title>
        <authorList>
            <person name="Bogema D.R."/>
        </authorList>
    </citation>
    <scope>NUCLEOTIDE SEQUENCE [LARGE SCALE GENOMIC DNA]</scope>
    <source>
        <strain evidence="2">ATCC PRA-425</strain>
    </source>
</reference>
<dbReference type="EMBL" id="JAAPAO010000719">
    <property type="protein sequence ID" value="KAF4654598.1"/>
    <property type="molecule type" value="Genomic_DNA"/>
</dbReference>
<evidence type="ECO:0000313" key="2">
    <source>
        <dbReference type="EMBL" id="KAF4654598.1"/>
    </source>
</evidence>